<evidence type="ECO:0000256" key="1">
    <source>
        <dbReference type="PROSITE-ProRule" id="PRU00708"/>
    </source>
</evidence>
<dbReference type="InterPro" id="IPR002885">
    <property type="entry name" value="PPR_rpt"/>
</dbReference>
<dbReference type="GO" id="GO:0009451">
    <property type="term" value="P:RNA modification"/>
    <property type="evidence" value="ECO:0007669"/>
    <property type="project" value="InterPro"/>
</dbReference>
<evidence type="ECO:0008006" key="4">
    <source>
        <dbReference type="Google" id="ProtNLM"/>
    </source>
</evidence>
<feature type="repeat" description="PPR" evidence="1">
    <location>
        <begin position="276"/>
        <end position="310"/>
    </location>
</feature>
<evidence type="ECO:0000313" key="2">
    <source>
        <dbReference type="EMBL" id="KAF0973368.1"/>
    </source>
</evidence>
<dbReference type="Proteomes" id="UP000444721">
    <property type="component" value="Unassembled WGS sequence"/>
</dbReference>
<dbReference type="EMBL" id="VFQX01000061">
    <property type="protein sequence ID" value="KAF0973368.1"/>
    <property type="molecule type" value="Genomic_DNA"/>
</dbReference>
<comment type="caution">
    <text evidence="2">The sequence shown here is derived from an EMBL/GenBank/DDBJ whole genome shotgun (WGS) entry which is preliminary data.</text>
</comment>
<dbReference type="VEuPathDB" id="AmoebaDB:FDP41_008575"/>
<sequence length="791" mass="92569">MLHLCRSFISSSSSIISDCRYRLIARTSLYYNFSKYLQTSHSYFLKQFSKQCFLRSEHGIGKDDDDAVTMTSLNKGNDDTIGTQLNNHRFRNDLRSFRKRHRLSKAQRLYLKNDLENCLLEYRKRPNTLDALYFIHSPTFSFEQYLDIYKQPITPSVRQRILILMEMIDICSKFQKEENKKTFIHELVELLKTLKEEELRKYIAPNRWTSFIYWLAQDKNLEKEAIYWYNYIVDKGLRLPKKVTLHQMLRIFSSYGEYEKCRSIMNHLNNMGDAGNPVNYALLLNSLCKSKNLTQAMEVLEEMKQFNLVPRVGLLIFLVKICSEKKALEEGKIIHMLTKHEYPHCTELYNSIAYLYIACGHSEEAIEIFKQMKQDGTMNFVTWNCWIQAKISQKDTYGAIDVLNEMGKSNIEPSPSNFSTLISACTKHKLFDEGKKIYEQAQQRNVCSAELTTSIMNLYIRCGQPQIAITICNKMKHEKEAMDVETWNLLIRANLSVDNIRGAIDTVREMKLRGYEPNSYSFASLIAACTYHKLHEEGIYIIDVVNKYDHIKNQLEVKTAKVHFYLQFRYKKRVLLTLEEMRQQKKLDTNAYNCMIQAYSMIDRRDLACEVLHEMIISNNEETHPSPPTIIMLLQRCARSRDIVNGEKVVEMIKQNKLCQKEEAVLAVMIFFFSKVGHFDKAVEVFEQIVKTRVPNIRTWNILLLGYFANQQPRQALDAFDRMLQMNVDPPEQTLAIVLKGLIHAGLVDESRQFYNHMVTLWKGEMPQTLKKMIESLTNDAMEESNTMTHN</sequence>
<dbReference type="PROSITE" id="PS51375">
    <property type="entry name" value="PPR"/>
    <property type="match status" value="5"/>
</dbReference>
<organism evidence="2 3">
    <name type="scientific">Naegleria fowleri</name>
    <name type="common">Brain eating amoeba</name>
    <dbReference type="NCBI Taxonomy" id="5763"/>
    <lineage>
        <taxon>Eukaryota</taxon>
        <taxon>Discoba</taxon>
        <taxon>Heterolobosea</taxon>
        <taxon>Tetramitia</taxon>
        <taxon>Eutetramitia</taxon>
        <taxon>Vahlkampfiidae</taxon>
        <taxon>Naegleria</taxon>
    </lineage>
</organism>
<dbReference type="GeneID" id="68115793"/>
<dbReference type="Pfam" id="PF01535">
    <property type="entry name" value="PPR"/>
    <property type="match status" value="5"/>
</dbReference>
<evidence type="ECO:0000313" key="3">
    <source>
        <dbReference type="Proteomes" id="UP000444721"/>
    </source>
</evidence>
<dbReference type="InterPro" id="IPR046960">
    <property type="entry name" value="PPR_At4g14850-like_plant"/>
</dbReference>
<gene>
    <name evidence="2" type="ORF">FDP41_008575</name>
</gene>
<dbReference type="NCBIfam" id="TIGR00756">
    <property type="entry name" value="PPR"/>
    <property type="match status" value="2"/>
</dbReference>
<protein>
    <recommendedName>
        <fullName evidence="4">Pentacotripeptide-repeat region of PRORP domain-containing protein</fullName>
    </recommendedName>
</protein>
<proteinExistence type="predicted"/>
<dbReference type="Pfam" id="PF13812">
    <property type="entry name" value="PPR_3"/>
    <property type="match status" value="1"/>
</dbReference>
<feature type="repeat" description="PPR" evidence="1">
    <location>
        <begin position="345"/>
        <end position="379"/>
    </location>
</feature>
<dbReference type="OrthoDB" id="185373at2759"/>
<accession>A0A6A5BH57</accession>
<dbReference type="RefSeq" id="XP_044558081.1">
    <property type="nucleotide sequence ID" value="XM_044712443.1"/>
</dbReference>
<dbReference type="PANTHER" id="PTHR47926:SF347">
    <property type="entry name" value="PENTATRICOPEPTIDE REPEAT-CONTAINING PROTEIN"/>
    <property type="match status" value="1"/>
</dbReference>
<keyword evidence="3" id="KW-1185">Reference proteome</keyword>
<dbReference type="VEuPathDB" id="AmoebaDB:NF0072820"/>
<feature type="repeat" description="PPR" evidence="1">
    <location>
        <begin position="696"/>
        <end position="730"/>
    </location>
</feature>
<dbReference type="Gene3D" id="1.25.40.10">
    <property type="entry name" value="Tetratricopeptide repeat domain"/>
    <property type="match status" value="5"/>
</dbReference>
<dbReference type="OMA" id="MNVITWT"/>
<dbReference type="VEuPathDB" id="AmoebaDB:NF0072810"/>
<feature type="repeat" description="PPR" evidence="1">
    <location>
        <begin position="483"/>
        <end position="517"/>
    </location>
</feature>
<dbReference type="SUPFAM" id="SSF48452">
    <property type="entry name" value="TPR-like"/>
    <property type="match status" value="3"/>
</dbReference>
<reference evidence="2 3" key="1">
    <citation type="journal article" date="2019" name="Sci. Rep.">
        <title>Nanopore sequencing improves the draft genome of the human pathogenic amoeba Naegleria fowleri.</title>
        <authorList>
            <person name="Liechti N."/>
            <person name="Schurch N."/>
            <person name="Bruggmann R."/>
            <person name="Wittwer M."/>
        </authorList>
    </citation>
    <scope>NUCLEOTIDE SEQUENCE [LARGE SCALE GENOMIC DNA]</scope>
    <source>
        <strain evidence="2 3">ATCC 30894</strain>
    </source>
</reference>
<dbReference type="VEuPathDB" id="AmoebaDB:NfTy_092350"/>
<dbReference type="Pfam" id="PF13041">
    <property type="entry name" value="PPR_2"/>
    <property type="match status" value="2"/>
</dbReference>
<dbReference type="InterPro" id="IPR011990">
    <property type="entry name" value="TPR-like_helical_dom_sf"/>
</dbReference>
<feature type="repeat" description="PPR" evidence="1">
    <location>
        <begin position="414"/>
        <end position="448"/>
    </location>
</feature>
<dbReference type="AlphaFoldDB" id="A0A6A5BH57"/>
<name>A0A6A5BH57_NAEFO</name>
<dbReference type="GO" id="GO:0003723">
    <property type="term" value="F:RNA binding"/>
    <property type="evidence" value="ECO:0007669"/>
    <property type="project" value="InterPro"/>
</dbReference>
<dbReference type="PANTHER" id="PTHR47926">
    <property type="entry name" value="PENTATRICOPEPTIDE REPEAT-CONTAINING PROTEIN"/>
    <property type="match status" value="1"/>
</dbReference>